<feature type="transmembrane region" description="Helical" evidence="2">
    <location>
        <begin position="91"/>
        <end position="109"/>
    </location>
</feature>
<proteinExistence type="predicted"/>
<comment type="caution">
    <text evidence="3">The sequence shown here is derived from an EMBL/GenBank/DDBJ whole genome shotgun (WGS) entry which is preliminary data.</text>
</comment>
<keyword evidence="2" id="KW-1133">Transmembrane helix</keyword>
<dbReference type="EMBL" id="BAABFN010000002">
    <property type="protein sequence ID" value="GAA4305620.1"/>
    <property type="molecule type" value="Genomic_DNA"/>
</dbReference>
<dbReference type="RefSeq" id="WP_344976726.1">
    <property type="nucleotide sequence ID" value="NZ_BAABFN010000002.1"/>
</dbReference>
<name>A0ABP8FK96_9BACT</name>
<keyword evidence="4" id="KW-1185">Reference proteome</keyword>
<dbReference type="Proteomes" id="UP001501207">
    <property type="component" value="Unassembled WGS sequence"/>
</dbReference>
<keyword evidence="2" id="KW-0472">Membrane</keyword>
<gene>
    <name evidence="3" type="ORF">GCM10023143_10990</name>
</gene>
<accession>A0ABP8FK96</accession>
<keyword evidence="2" id="KW-0812">Transmembrane</keyword>
<evidence type="ECO:0000313" key="4">
    <source>
        <dbReference type="Proteomes" id="UP001501207"/>
    </source>
</evidence>
<evidence type="ECO:0000256" key="1">
    <source>
        <dbReference type="SAM" id="MobiDB-lite"/>
    </source>
</evidence>
<evidence type="ECO:0000313" key="3">
    <source>
        <dbReference type="EMBL" id="GAA4305620.1"/>
    </source>
</evidence>
<reference evidence="4" key="1">
    <citation type="journal article" date="2019" name="Int. J. Syst. Evol. Microbiol.">
        <title>The Global Catalogue of Microorganisms (GCM) 10K type strain sequencing project: providing services to taxonomists for standard genome sequencing and annotation.</title>
        <authorList>
            <consortium name="The Broad Institute Genomics Platform"/>
            <consortium name="The Broad Institute Genome Sequencing Center for Infectious Disease"/>
            <person name="Wu L."/>
            <person name="Ma J."/>
        </authorList>
    </citation>
    <scope>NUCLEOTIDE SEQUENCE [LARGE SCALE GENOMIC DNA]</scope>
    <source>
        <strain evidence="4">JCM 17664</strain>
    </source>
</reference>
<protein>
    <submittedName>
        <fullName evidence="3">Uncharacterized protein</fullName>
    </submittedName>
</protein>
<evidence type="ECO:0000256" key="2">
    <source>
        <dbReference type="SAM" id="Phobius"/>
    </source>
</evidence>
<sequence>MEYREIRLLVERYWDCETSLEEEEELRRFFSVLRPDLPEDLREAALLFGHLYEEAGATLSDPVWNAQLEQLIREGGMPGKQAASRTKMRSWWKYAAVIVALLAGSWLLYRHPRPPQSQRPVAPLAKDTYHDPEKAYAMTREVLMLMAANLNKGKQEMQKLSKFHEAEQKIQDSPATKKRVTTD</sequence>
<organism evidence="3 4">
    <name type="scientific">Compostibacter hankyongensis</name>
    <dbReference type="NCBI Taxonomy" id="1007089"/>
    <lineage>
        <taxon>Bacteria</taxon>
        <taxon>Pseudomonadati</taxon>
        <taxon>Bacteroidota</taxon>
        <taxon>Chitinophagia</taxon>
        <taxon>Chitinophagales</taxon>
        <taxon>Chitinophagaceae</taxon>
        <taxon>Compostibacter</taxon>
    </lineage>
</organism>
<feature type="region of interest" description="Disordered" evidence="1">
    <location>
        <begin position="162"/>
        <end position="183"/>
    </location>
</feature>